<dbReference type="PATRIC" id="fig|1502.177.peg.3595"/>
<keyword evidence="1" id="KW-0812">Transmembrane</keyword>
<organism evidence="2">
    <name type="scientific">Clostridium perfringens</name>
    <dbReference type="NCBI Taxonomy" id="1502"/>
    <lineage>
        <taxon>Bacteria</taxon>
        <taxon>Bacillati</taxon>
        <taxon>Bacillota</taxon>
        <taxon>Clostridia</taxon>
        <taxon>Eubacteriales</taxon>
        <taxon>Clostridiaceae</taxon>
        <taxon>Clostridium</taxon>
    </lineage>
</organism>
<accession>A0A140GRZ2</accession>
<keyword evidence="2" id="KW-0614">Plasmid</keyword>
<dbReference type="Proteomes" id="UP000070260">
    <property type="component" value="Plasmid pJFP838A"/>
</dbReference>
<evidence type="ECO:0000256" key="1">
    <source>
        <dbReference type="SAM" id="Phobius"/>
    </source>
</evidence>
<evidence type="ECO:0000313" key="2">
    <source>
        <dbReference type="EMBL" id="AMN31301.1"/>
    </source>
</evidence>
<keyword evidence="1" id="KW-1133">Transmembrane helix</keyword>
<proteinExistence type="predicted"/>
<dbReference type="RefSeq" id="WP_061429885.1">
    <property type="nucleotide sequence ID" value="NZ_CATNZX010000014.1"/>
</dbReference>
<dbReference type="EMBL" id="CP013615">
    <property type="protein sequence ID" value="AMN31301.1"/>
    <property type="molecule type" value="Genomic_DNA"/>
</dbReference>
<keyword evidence="1" id="KW-0472">Membrane</keyword>
<dbReference type="AlphaFoldDB" id="A0A140GRZ2"/>
<geneLocation type="plasmid" evidence="2">
    <name>pJFP838A</name>
</geneLocation>
<name>A0A140GRZ2_CLOPF</name>
<sequence>MFNNNNNILGFKDEHVNLSQKDINWKSFKWILLFFPYGIYYMFKNKAFNRPLRWFIVILITLLTISIADTLINPDRVLNSQVEQFAKDFVNEHKEMGGFGEIDEIKDDYRGKNYRKYFLYTSVDKYLIYVDIINNKSEVEGVYQVGKKSKTIYQTKSLDMPKDILPSIYFFIKENEKTYGTVKEAKKCLYPYQEITTSNGNYLFVVDYGRVIKIYNIEGNNRHIIYEVQVDELILPEFNKILKTNKYGPLQEVLAYDLEKDGQVEYFRTDKGHYKFKKSFDGTITVYK</sequence>
<protein>
    <submittedName>
        <fullName evidence="2">Uncharacterized protein</fullName>
    </submittedName>
</protein>
<feature type="transmembrane region" description="Helical" evidence="1">
    <location>
        <begin position="55"/>
        <end position="72"/>
    </location>
</feature>
<gene>
    <name evidence="2" type="ORF">JFP838_pA0385</name>
</gene>
<reference evidence="2" key="1">
    <citation type="journal article" date="2016" name="PLoS ONE">
        <title>Plasmid Characterization and Chromosome Analysis of Two netF+ Clostridium perfringens Isolates Associated with Foal and Canine Necrotizing Enteritis.</title>
        <authorList>
            <person name="Mehdizadeh Gohari I."/>
            <person name="Kropinski A.M."/>
            <person name="Weese S.J."/>
            <person name="Parreira V.R."/>
            <person name="Whitehead A.E."/>
            <person name="Boerlin P."/>
            <person name="Prescott J.F."/>
        </authorList>
    </citation>
    <scope>NUCLEOTIDE SEQUENCE [LARGE SCALE GENOMIC DNA]</scope>
    <source>
        <strain evidence="2">JP838</strain>
        <plasmid evidence="2">pJFP838A</plasmid>
    </source>
</reference>